<dbReference type="Pfam" id="PF06074">
    <property type="entry name" value="Portal_Mu"/>
    <property type="match status" value="1"/>
</dbReference>
<evidence type="ECO:0000313" key="1">
    <source>
        <dbReference type="EMBL" id="UWX05975.1"/>
    </source>
</evidence>
<organism evidence="1 2">
    <name type="scientific">Taurinivorans muris</name>
    <dbReference type="NCBI Taxonomy" id="2787751"/>
    <lineage>
        <taxon>Bacteria</taxon>
        <taxon>Pseudomonadati</taxon>
        <taxon>Thermodesulfobacteriota</taxon>
        <taxon>Desulfovibrionia</taxon>
        <taxon>Desulfovibrionales</taxon>
        <taxon>Desulfovibrionaceae</taxon>
        <taxon>Taurinivorans</taxon>
    </lineage>
</organism>
<protein>
    <submittedName>
        <fullName evidence="1">DUF935 family protein</fullName>
    </submittedName>
</protein>
<name>A0ABY5Y1B4_9BACT</name>
<accession>A0ABY5Y1B4</accession>
<gene>
    <name evidence="1" type="ORF">JBF11_01225</name>
</gene>
<dbReference type="InterPro" id="IPR009279">
    <property type="entry name" value="Portal_Mu"/>
</dbReference>
<reference evidence="1" key="1">
    <citation type="submission" date="2020-12" db="EMBL/GenBank/DDBJ databases">
        <title>Taurinivorans muris gen. nov., sp. nov., fundamental and realized metabolic niche of a ubiquitous sulfidogenic bacterium in the murine intestine.</title>
        <authorList>
            <person name="Ye H."/>
            <person name="Hanson B.T."/>
            <person name="Loy A."/>
        </authorList>
    </citation>
    <scope>NUCLEOTIDE SEQUENCE</scope>
    <source>
        <strain evidence="1">LT0009</strain>
    </source>
</reference>
<proteinExistence type="predicted"/>
<dbReference type="EMBL" id="CP065938">
    <property type="protein sequence ID" value="UWX05975.1"/>
    <property type="molecule type" value="Genomic_DNA"/>
</dbReference>
<evidence type="ECO:0000313" key="2">
    <source>
        <dbReference type="Proteomes" id="UP001058120"/>
    </source>
</evidence>
<keyword evidence="2" id="KW-1185">Reference proteome</keyword>
<dbReference type="Proteomes" id="UP001058120">
    <property type="component" value="Chromosome"/>
</dbReference>
<sequence>MSQGIYLADGTFLPFVSEDLKTEIASRQNASFFNYEWLEQLPDPDPILRKTGDDVRVLADLSADEQVTTAMTSRKNRVLSSQDYGFSAASFDGENASDAARLVFDKLTKDLERLNMRSLITSILDAPFYGMTPLEIMWEASENWWHIKDIIARPYYWFAFDENNKPFFKGDYYGAVKKDYLPAGKFVFAVYNTSYDNPYGIRLLSRCLWAVSFKHGGTKFYAKFIEKYGSPWVIGKASQGATKAEKREIAANLARMVEDSVAVIPKGAEVDLIAPNANTTTMFEDFLARQDKTISKILMGQTLTLEMEGKNNSQAAATTHDDVAKGIAEADKALVCETMYEIAWIYTLLNAGEQVPAPIFSYQEPKNLQEQVLLDKDLHSLGVRFNHQHFVKEYGLKADEFTLVENREQFSSPENTPASFSAGVKNNHYKGAVKHQLAFDSALKELLPEALRANQKFLDELLQAVNNAADFEELEYALIEFLGSQMEMSDLEDFLARALTKAELFGFYSMDREHNEKKS</sequence>
<dbReference type="RefSeq" id="WP_334315570.1">
    <property type="nucleotide sequence ID" value="NZ_CP065938.1"/>
</dbReference>